<organism evidence="1 2">
    <name type="scientific">Entotheonella factor</name>
    <dbReference type="NCBI Taxonomy" id="1429438"/>
    <lineage>
        <taxon>Bacteria</taxon>
        <taxon>Pseudomonadati</taxon>
        <taxon>Nitrospinota/Tectimicrobiota group</taxon>
        <taxon>Candidatus Tectimicrobiota</taxon>
        <taxon>Candidatus Entotheonellia</taxon>
        <taxon>Candidatus Entotheonellales</taxon>
        <taxon>Candidatus Entotheonellaceae</taxon>
        <taxon>Candidatus Entotheonella</taxon>
    </lineage>
</organism>
<evidence type="ECO:0000313" key="1">
    <source>
        <dbReference type="EMBL" id="ETW92571.1"/>
    </source>
</evidence>
<dbReference type="HOGENOM" id="CLU_2895596_0_0_7"/>
<comment type="caution">
    <text evidence="1">The sequence shown here is derived from an EMBL/GenBank/DDBJ whole genome shotgun (WGS) entry which is preliminary data.</text>
</comment>
<name>W4L5F3_ENTF1</name>
<gene>
    <name evidence="1" type="ORF">ETSY1_43075</name>
</gene>
<dbReference type="AlphaFoldDB" id="W4L5F3"/>
<dbReference type="Proteomes" id="UP000019141">
    <property type="component" value="Unassembled WGS sequence"/>
</dbReference>
<evidence type="ECO:0000313" key="2">
    <source>
        <dbReference type="Proteomes" id="UP000019141"/>
    </source>
</evidence>
<reference evidence="1 2" key="1">
    <citation type="journal article" date="2014" name="Nature">
        <title>An environmental bacterial taxon with a large and distinct metabolic repertoire.</title>
        <authorList>
            <person name="Wilson M.C."/>
            <person name="Mori T."/>
            <person name="Ruckert C."/>
            <person name="Uria A.R."/>
            <person name="Helf M.J."/>
            <person name="Takada K."/>
            <person name="Gernert C."/>
            <person name="Steffens U.A."/>
            <person name="Heycke N."/>
            <person name="Schmitt S."/>
            <person name="Rinke C."/>
            <person name="Helfrich E.J."/>
            <person name="Brachmann A.O."/>
            <person name="Gurgui C."/>
            <person name="Wakimoto T."/>
            <person name="Kracht M."/>
            <person name="Crusemann M."/>
            <person name="Hentschel U."/>
            <person name="Abe I."/>
            <person name="Matsunaga S."/>
            <person name="Kalinowski J."/>
            <person name="Takeyama H."/>
            <person name="Piel J."/>
        </authorList>
    </citation>
    <scope>NUCLEOTIDE SEQUENCE [LARGE SCALE GENOMIC DNA]</scope>
    <source>
        <strain evidence="2">TSY1</strain>
    </source>
</reference>
<keyword evidence="2" id="KW-1185">Reference proteome</keyword>
<protein>
    <submittedName>
        <fullName evidence="1">Uncharacterized protein</fullName>
    </submittedName>
</protein>
<sequence>MQCDKLIVCALEALQLTDGVYMVTGLGGNVGGLRTQEAAAVVDIMTFRRQEQRLQSQAERLR</sequence>
<proteinExistence type="predicted"/>
<accession>W4L5F3</accession>
<dbReference type="EMBL" id="AZHW01001437">
    <property type="protein sequence ID" value="ETW92571.1"/>
    <property type="molecule type" value="Genomic_DNA"/>
</dbReference>